<dbReference type="EMBL" id="UYRT01089459">
    <property type="protein sequence ID" value="VDN34945.1"/>
    <property type="molecule type" value="Genomic_DNA"/>
</dbReference>
<organism evidence="6">
    <name type="scientific">Gongylonema pulchrum</name>
    <dbReference type="NCBI Taxonomy" id="637853"/>
    <lineage>
        <taxon>Eukaryota</taxon>
        <taxon>Metazoa</taxon>
        <taxon>Ecdysozoa</taxon>
        <taxon>Nematoda</taxon>
        <taxon>Chromadorea</taxon>
        <taxon>Rhabditida</taxon>
        <taxon>Spirurina</taxon>
        <taxon>Spiruromorpha</taxon>
        <taxon>Spiruroidea</taxon>
        <taxon>Gongylonematidae</taxon>
        <taxon>Gongylonema</taxon>
    </lineage>
</organism>
<name>A0A183EG48_9BILA</name>
<keyword evidence="2" id="KW-1133">Transmembrane helix</keyword>
<feature type="domain" description="THAP4-like heme-binding" evidence="3">
    <location>
        <begin position="39"/>
        <end position="91"/>
    </location>
</feature>
<sequence>MTPLMTVVDPPKPMPTIAYHLIIIILVVSAQTELTLNNQKLEWIIGSWRSEFSGKVFWPTVPTMTFGEELVIAEAPLAKSVNVQFLNFRGTDIPFRRRTNDRQDHHQQAGHPTSTALNSTEKLVSSLGGEADYE</sequence>
<feature type="transmembrane region" description="Helical" evidence="2">
    <location>
        <begin position="17"/>
        <end position="36"/>
    </location>
</feature>
<accession>A0A183EG48</accession>
<evidence type="ECO:0000259" key="3">
    <source>
        <dbReference type="Pfam" id="PF08768"/>
    </source>
</evidence>
<dbReference type="OrthoDB" id="58529at2759"/>
<keyword evidence="2" id="KW-0812">Transmembrane</keyword>
<gene>
    <name evidence="4" type="ORF">GPUH_LOCUS19940</name>
</gene>
<feature type="compositionally biased region" description="Basic and acidic residues" evidence="1">
    <location>
        <begin position="96"/>
        <end position="107"/>
    </location>
</feature>
<dbReference type="Proteomes" id="UP000271098">
    <property type="component" value="Unassembled WGS sequence"/>
</dbReference>
<protein>
    <submittedName>
        <fullName evidence="6">DUF1794 domain-containing protein</fullName>
    </submittedName>
</protein>
<evidence type="ECO:0000313" key="4">
    <source>
        <dbReference type="EMBL" id="VDN34945.1"/>
    </source>
</evidence>
<feature type="region of interest" description="Disordered" evidence="1">
    <location>
        <begin position="96"/>
        <end position="116"/>
    </location>
</feature>
<dbReference type="InterPro" id="IPR014878">
    <property type="entry name" value="THAP4-like_heme-bd"/>
</dbReference>
<dbReference type="Pfam" id="PF08768">
    <property type="entry name" value="THAP4_heme-bd"/>
    <property type="match status" value="1"/>
</dbReference>
<dbReference type="AlphaFoldDB" id="A0A183EG48"/>
<keyword evidence="2" id="KW-0472">Membrane</keyword>
<evidence type="ECO:0000313" key="5">
    <source>
        <dbReference type="Proteomes" id="UP000271098"/>
    </source>
</evidence>
<reference evidence="6" key="1">
    <citation type="submission" date="2016-06" db="UniProtKB">
        <authorList>
            <consortium name="WormBaseParasite"/>
        </authorList>
    </citation>
    <scope>IDENTIFICATION</scope>
</reference>
<evidence type="ECO:0000313" key="6">
    <source>
        <dbReference type="WBParaSite" id="GPUH_0001996401-mRNA-1"/>
    </source>
</evidence>
<proteinExistence type="predicted"/>
<dbReference type="WBParaSite" id="GPUH_0001996401-mRNA-1">
    <property type="protein sequence ID" value="GPUH_0001996401-mRNA-1"/>
    <property type="gene ID" value="GPUH_0001996401"/>
</dbReference>
<dbReference type="SUPFAM" id="SSF50814">
    <property type="entry name" value="Lipocalins"/>
    <property type="match status" value="1"/>
</dbReference>
<reference evidence="4 5" key="2">
    <citation type="submission" date="2018-11" db="EMBL/GenBank/DDBJ databases">
        <authorList>
            <consortium name="Pathogen Informatics"/>
        </authorList>
    </citation>
    <scope>NUCLEOTIDE SEQUENCE [LARGE SCALE GENOMIC DNA]</scope>
</reference>
<dbReference type="Gene3D" id="2.40.128.20">
    <property type="match status" value="1"/>
</dbReference>
<evidence type="ECO:0000256" key="1">
    <source>
        <dbReference type="SAM" id="MobiDB-lite"/>
    </source>
</evidence>
<dbReference type="InterPro" id="IPR012674">
    <property type="entry name" value="Calycin"/>
</dbReference>
<keyword evidence="5" id="KW-1185">Reference proteome</keyword>
<evidence type="ECO:0000256" key="2">
    <source>
        <dbReference type="SAM" id="Phobius"/>
    </source>
</evidence>